<protein>
    <submittedName>
        <fullName evidence="1">Uncharacterized protein</fullName>
    </submittedName>
</protein>
<dbReference type="Proteomes" id="UP000550729">
    <property type="component" value="Unassembled WGS sequence"/>
</dbReference>
<accession>A0A848L280</accession>
<organism evidence="1 2">
    <name type="scientific">Gordonia asplenii</name>
    <dbReference type="NCBI Taxonomy" id="2725283"/>
    <lineage>
        <taxon>Bacteria</taxon>
        <taxon>Bacillati</taxon>
        <taxon>Actinomycetota</taxon>
        <taxon>Actinomycetes</taxon>
        <taxon>Mycobacteriales</taxon>
        <taxon>Gordoniaceae</taxon>
        <taxon>Gordonia</taxon>
    </lineage>
</organism>
<dbReference type="AlphaFoldDB" id="A0A848L280"/>
<sequence length="207" mass="23082">MAAVSLLLNAESCSRVSGTAEYKSWGKSELIGPPKRVNTVEFVVDNQLGSWSEDAVGYGEGRRYSKDTGQEYVDNGGEVIEYLAGISNWPLLIKMLRPSRFEIWGRIGDKWRPKGAESVDHGYLLHLNRDTSPATAELFIDTTFSLPTRWTEIHPPGPTVGAKREVEIKGLHIPPEWKRLTGMDMSEKGEDLISSMVKDKKDDGLAF</sequence>
<evidence type="ECO:0000313" key="1">
    <source>
        <dbReference type="EMBL" id="NMO02631.1"/>
    </source>
</evidence>
<gene>
    <name evidence="1" type="ORF">HH308_15570</name>
</gene>
<dbReference type="EMBL" id="JABBNB010000015">
    <property type="protein sequence ID" value="NMO02631.1"/>
    <property type="molecule type" value="Genomic_DNA"/>
</dbReference>
<comment type="caution">
    <text evidence="1">The sequence shown here is derived from an EMBL/GenBank/DDBJ whole genome shotgun (WGS) entry which is preliminary data.</text>
</comment>
<proteinExistence type="predicted"/>
<keyword evidence="2" id="KW-1185">Reference proteome</keyword>
<reference evidence="1 2" key="1">
    <citation type="submission" date="2020-04" db="EMBL/GenBank/DDBJ databases">
        <title>Gordonia sp. nov. TBRC 11910.</title>
        <authorList>
            <person name="Suriyachadkun C."/>
        </authorList>
    </citation>
    <scope>NUCLEOTIDE SEQUENCE [LARGE SCALE GENOMIC DNA]</scope>
    <source>
        <strain evidence="1 2">TBRC 11910</strain>
    </source>
</reference>
<evidence type="ECO:0000313" key="2">
    <source>
        <dbReference type="Proteomes" id="UP000550729"/>
    </source>
</evidence>
<dbReference type="RefSeq" id="WP_170195136.1">
    <property type="nucleotide sequence ID" value="NZ_JABBNB010000015.1"/>
</dbReference>
<name>A0A848L280_9ACTN</name>